<dbReference type="AlphaFoldDB" id="A0A6M3KMD2"/>
<name>A0A6M3KMD2_9ZZZZ</name>
<accession>A0A6M3KMD2</accession>
<reference evidence="2" key="1">
    <citation type="submission" date="2020-03" db="EMBL/GenBank/DDBJ databases">
        <title>The deep terrestrial virosphere.</title>
        <authorList>
            <person name="Holmfeldt K."/>
            <person name="Nilsson E."/>
            <person name="Simone D."/>
            <person name="Lopez-Fernandez M."/>
            <person name="Wu X."/>
            <person name="de Brujin I."/>
            <person name="Lundin D."/>
            <person name="Andersson A."/>
            <person name="Bertilsson S."/>
            <person name="Dopson M."/>
        </authorList>
    </citation>
    <scope>NUCLEOTIDE SEQUENCE</scope>
    <source>
        <strain evidence="2">MM415A00306</strain>
        <strain evidence="1">MM415B00578</strain>
    </source>
</reference>
<evidence type="ECO:0000313" key="2">
    <source>
        <dbReference type="EMBL" id="QJA83187.1"/>
    </source>
</evidence>
<protein>
    <recommendedName>
        <fullName evidence="3">Glycosyltransferase</fullName>
    </recommendedName>
</protein>
<evidence type="ECO:0008006" key="3">
    <source>
        <dbReference type="Google" id="ProtNLM"/>
    </source>
</evidence>
<proteinExistence type="predicted"/>
<evidence type="ECO:0000313" key="1">
    <source>
        <dbReference type="EMBL" id="QJA63761.1"/>
    </source>
</evidence>
<dbReference type="EMBL" id="MT142505">
    <property type="protein sequence ID" value="QJA83187.1"/>
    <property type="molecule type" value="Genomic_DNA"/>
</dbReference>
<gene>
    <name evidence="2" type="ORF">MM415A00306_0023</name>
    <name evidence="1" type="ORF">MM415B00578_0015</name>
</gene>
<sequence length="274" mass="32035">MKPIVLGIPWLKANPLHMEHLTEFYALNKEKYNLRRKQVYYRALHQAQQVIRNTARKMDASHILFTEDDQWGYPIDGLEVLLEADKDVIGFKSYFKKYPYLSMAFRRKDNKGTMIERGTTHFDQLEGVRPGDDPVQEVDLLSWAFTLVKMEVFDRMAEADMEPFRQWGPVPTDSFFCHYCELLGIKRYVHFGFTIGHGDIEPNKIPLHRMQYESMHPEQDFTKTMRVLLEDDFGNVYGAAGYVPEAARVLKNIAEERRHAEEGAELREREAVLA</sequence>
<organism evidence="2">
    <name type="scientific">viral metagenome</name>
    <dbReference type="NCBI Taxonomy" id="1070528"/>
    <lineage>
        <taxon>unclassified sequences</taxon>
        <taxon>metagenomes</taxon>
        <taxon>organismal metagenomes</taxon>
    </lineage>
</organism>
<dbReference type="EMBL" id="MT141505">
    <property type="protein sequence ID" value="QJA63761.1"/>
    <property type="molecule type" value="Genomic_DNA"/>
</dbReference>